<dbReference type="SMR" id="A0A1B0TJN1"/>
<gene>
    <name evidence="19" type="primary">Rh</name>
</gene>
<comment type="similarity">
    <text evidence="15">Belongs to the G-protein coupled receptor 1 family.</text>
</comment>
<sequence>MVVGVTELAPLNTTHLYDTYDYFVHPHWKQFDPVPDTWHYFIGLFITVVGISGVVGNIVVISVFTSTKTLKSPSNMLIVNLALSDLTFSAVNGFPLLTVSAFNTKWVFGDVACQFYGFIGGIFGLMSINTLAMISIDRCICITRPLQAARIMTRKTAFIMIVVVWVWAVGWSLLPFFGLGAYIPEGFQTSCTFDYLTKSLSNRIYIVGMYVFAFALPLLLIVGSYVMIIGAIRKHAREMAAMADKLNAEEAEKQEKTKAEIKITKIAMTLISLFILSWSPYATIALMAQFGDPSFVTPLMSELPVMLAKASAMHNPIVYALSHPKFRAALNEKAPCFLNCCRPKPKPPVEATSKAQVGRTASECSASTVASSYGPGYEMQPTMNQGVNSGELVKELVGAIVSMANNQPKTVQPVYIPGAAGPAATPVAVPATPAPNAEQVQTTAAVIEKASKELKA</sequence>
<accession>A0A1B0TJN1</accession>
<dbReference type="CDD" id="cd15337">
    <property type="entry name" value="7tmA_Opsin_Gq_invertebrates"/>
    <property type="match status" value="1"/>
</dbReference>
<evidence type="ECO:0000256" key="15">
    <source>
        <dbReference type="RuleBase" id="RU000688"/>
    </source>
</evidence>
<evidence type="ECO:0000256" key="5">
    <source>
        <dbReference type="ARBA" id="ARBA00022925"/>
    </source>
</evidence>
<evidence type="ECO:0000256" key="9">
    <source>
        <dbReference type="ARBA" id="ARBA00023136"/>
    </source>
</evidence>
<evidence type="ECO:0000256" key="3">
    <source>
        <dbReference type="ARBA" id="ARBA00022606"/>
    </source>
</evidence>
<dbReference type="InterPro" id="IPR000276">
    <property type="entry name" value="GPCR_Rhodpsn"/>
</dbReference>
<feature type="transmembrane region" description="Helical" evidence="17">
    <location>
        <begin position="115"/>
        <end position="136"/>
    </location>
</feature>
<evidence type="ECO:0000256" key="7">
    <source>
        <dbReference type="ARBA" id="ARBA00022991"/>
    </source>
</evidence>
<dbReference type="GO" id="GO:0016020">
    <property type="term" value="C:membrane"/>
    <property type="evidence" value="ECO:0007669"/>
    <property type="project" value="UniProtKB-SubCell"/>
</dbReference>
<dbReference type="PRINTS" id="PR00237">
    <property type="entry name" value="GPCRRHODOPSN"/>
</dbReference>
<evidence type="ECO:0000256" key="16">
    <source>
        <dbReference type="SAM" id="Coils"/>
    </source>
</evidence>
<feature type="transmembrane region" description="Helical" evidence="17">
    <location>
        <begin position="38"/>
        <end position="64"/>
    </location>
</feature>
<protein>
    <submittedName>
        <fullName evidence="19">Opsin Gq2</fullName>
    </submittedName>
</protein>
<evidence type="ECO:0000256" key="6">
    <source>
        <dbReference type="ARBA" id="ARBA00022989"/>
    </source>
</evidence>
<keyword evidence="12 15" id="KW-0675">Receptor</keyword>
<keyword evidence="11" id="KW-1015">Disulfide bond</keyword>
<keyword evidence="6 17" id="KW-1133">Transmembrane helix</keyword>
<feature type="transmembrane region" description="Helical" evidence="17">
    <location>
        <begin position="204"/>
        <end position="232"/>
    </location>
</feature>
<keyword evidence="2" id="KW-0600">Photoreceptor protein</keyword>
<proteinExistence type="inferred from homology"/>
<feature type="transmembrane region" description="Helical" evidence="17">
    <location>
        <begin position="157"/>
        <end position="184"/>
    </location>
</feature>
<evidence type="ECO:0000259" key="18">
    <source>
        <dbReference type="PROSITE" id="PS50262"/>
    </source>
</evidence>
<keyword evidence="9 17" id="KW-0472">Membrane</keyword>
<dbReference type="PANTHER" id="PTHR24240">
    <property type="entry name" value="OPSIN"/>
    <property type="match status" value="1"/>
</dbReference>
<keyword evidence="8 15" id="KW-0297">G-protein coupled receptor</keyword>
<dbReference type="EMBL" id="KT426909">
    <property type="protein sequence ID" value="ALO02515.1"/>
    <property type="molecule type" value="Genomic_DNA"/>
</dbReference>
<evidence type="ECO:0000256" key="4">
    <source>
        <dbReference type="ARBA" id="ARBA00022692"/>
    </source>
</evidence>
<keyword evidence="16" id="KW-0175">Coiled coil</keyword>
<evidence type="ECO:0000256" key="17">
    <source>
        <dbReference type="SAM" id="Phobius"/>
    </source>
</evidence>
<dbReference type="Gene3D" id="1.20.1070.10">
    <property type="entry name" value="Rhodopsin 7-helix transmembrane proteins"/>
    <property type="match status" value="1"/>
</dbReference>
<keyword evidence="5" id="KW-0681">Retinal protein</keyword>
<evidence type="ECO:0000256" key="13">
    <source>
        <dbReference type="ARBA" id="ARBA00023224"/>
    </source>
</evidence>
<evidence type="ECO:0000256" key="8">
    <source>
        <dbReference type="ARBA" id="ARBA00023040"/>
    </source>
</evidence>
<evidence type="ECO:0000256" key="2">
    <source>
        <dbReference type="ARBA" id="ARBA00022543"/>
    </source>
</evidence>
<keyword evidence="10" id="KW-0564">Palmitate</keyword>
<comment type="subcellular location">
    <subcellularLocation>
        <location evidence="1">Membrane</location>
        <topology evidence="1">Multi-pass membrane protein</topology>
    </subcellularLocation>
</comment>
<dbReference type="GO" id="GO:0004930">
    <property type="term" value="F:G protein-coupled receptor activity"/>
    <property type="evidence" value="ECO:0007669"/>
    <property type="project" value="UniProtKB-KW"/>
</dbReference>
<evidence type="ECO:0000256" key="10">
    <source>
        <dbReference type="ARBA" id="ARBA00023139"/>
    </source>
</evidence>
<evidence type="ECO:0000256" key="12">
    <source>
        <dbReference type="ARBA" id="ARBA00023170"/>
    </source>
</evidence>
<keyword evidence="3" id="KW-0716">Sensory transduction</keyword>
<dbReference type="FunFam" id="1.20.1070.10:FF:000044">
    <property type="entry name" value="Opsin, ultraviolet-sensitive"/>
    <property type="match status" value="1"/>
</dbReference>
<evidence type="ECO:0000313" key="19">
    <source>
        <dbReference type="EMBL" id="ALO02515.1"/>
    </source>
</evidence>
<feature type="domain" description="G-protein coupled receptors family 1 profile" evidence="18">
    <location>
        <begin position="56"/>
        <end position="319"/>
    </location>
</feature>
<evidence type="ECO:0000256" key="14">
    <source>
        <dbReference type="ARBA" id="ARBA00023288"/>
    </source>
</evidence>
<dbReference type="PROSITE" id="PS00238">
    <property type="entry name" value="OPSIN"/>
    <property type="match status" value="1"/>
</dbReference>
<evidence type="ECO:0000256" key="11">
    <source>
        <dbReference type="ARBA" id="ARBA00023157"/>
    </source>
</evidence>
<dbReference type="InterPro" id="IPR017452">
    <property type="entry name" value="GPCR_Rhodpsn_7TM"/>
</dbReference>
<keyword evidence="14" id="KW-0449">Lipoprotein</keyword>
<feature type="coiled-coil region" evidence="16">
    <location>
        <begin position="232"/>
        <end position="259"/>
    </location>
</feature>
<dbReference type="InterPro" id="IPR027430">
    <property type="entry name" value="Retinal_BS"/>
</dbReference>
<feature type="transmembrane region" description="Helical" evidence="17">
    <location>
        <begin position="266"/>
        <end position="288"/>
    </location>
</feature>
<dbReference type="PROSITE" id="PS00237">
    <property type="entry name" value="G_PROTEIN_RECEP_F1_1"/>
    <property type="match status" value="1"/>
</dbReference>
<dbReference type="GO" id="GO:0007602">
    <property type="term" value="P:phototransduction"/>
    <property type="evidence" value="ECO:0007669"/>
    <property type="project" value="UniProtKB-KW"/>
</dbReference>
<dbReference type="SMART" id="SM01381">
    <property type="entry name" value="7TM_GPCR_Srsx"/>
    <property type="match status" value="1"/>
</dbReference>
<organism evidence="19">
    <name type="scientific">Argopecten irradians</name>
    <name type="common">Bay scallop</name>
    <name type="synonym">Aequipecten irradians</name>
    <dbReference type="NCBI Taxonomy" id="31199"/>
    <lineage>
        <taxon>Eukaryota</taxon>
        <taxon>Metazoa</taxon>
        <taxon>Spiralia</taxon>
        <taxon>Lophotrochozoa</taxon>
        <taxon>Mollusca</taxon>
        <taxon>Bivalvia</taxon>
        <taxon>Autobranchia</taxon>
        <taxon>Pteriomorphia</taxon>
        <taxon>Pectinida</taxon>
        <taxon>Pectinoidea</taxon>
        <taxon>Pectinidae</taxon>
        <taxon>Argopecten</taxon>
    </lineage>
</organism>
<dbReference type="PROSITE" id="PS50262">
    <property type="entry name" value="G_PROTEIN_RECEP_F1_2"/>
    <property type="match status" value="1"/>
</dbReference>
<feature type="transmembrane region" description="Helical" evidence="17">
    <location>
        <begin position="76"/>
        <end position="95"/>
    </location>
</feature>
<keyword evidence="7" id="KW-0157">Chromophore</keyword>
<dbReference type="AlphaFoldDB" id="A0A1B0TJN1"/>
<dbReference type="GO" id="GO:0009881">
    <property type="term" value="F:photoreceptor activity"/>
    <property type="evidence" value="ECO:0007669"/>
    <property type="project" value="UniProtKB-KW"/>
</dbReference>
<reference evidence="19" key="1">
    <citation type="submission" date="2015-08" db="EMBL/GenBank/DDBJ databases">
        <title>Structural differences and differential expression among duplicated rhabdomeric opsins in the scallop, Argopecten irradians.</title>
        <authorList>
            <person name="Porath-Krause A.J."/>
            <person name="Pairett A.N."/>
            <person name="Faggionato D."/>
            <person name="Birla B.S."/>
            <person name="Sankar K."/>
            <person name="Serb J.M."/>
        </authorList>
    </citation>
    <scope>NUCLEOTIDE SEQUENCE</scope>
</reference>
<dbReference type="SUPFAM" id="SSF81321">
    <property type="entry name" value="Family A G protein-coupled receptor-like"/>
    <property type="match status" value="1"/>
</dbReference>
<keyword evidence="4 15" id="KW-0812">Transmembrane</keyword>
<keyword evidence="13 15" id="KW-0807">Transducer</keyword>
<dbReference type="Pfam" id="PF00001">
    <property type="entry name" value="7tm_1"/>
    <property type="match status" value="1"/>
</dbReference>
<evidence type="ECO:0000256" key="1">
    <source>
        <dbReference type="ARBA" id="ARBA00004141"/>
    </source>
</evidence>
<dbReference type="InterPro" id="IPR050125">
    <property type="entry name" value="GPCR_opsins"/>
</dbReference>
<name>A0A1B0TJN1_ARGIR</name>